<protein>
    <submittedName>
        <fullName evidence="2">Uncharacterized protein</fullName>
    </submittedName>
</protein>
<dbReference type="KEGG" id="mou:OU421_02530"/>
<evidence type="ECO:0000313" key="2">
    <source>
        <dbReference type="EMBL" id="WAI01769.1"/>
    </source>
</evidence>
<dbReference type="AlphaFoldDB" id="A0A9X9S4C7"/>
<feature type="region of interest" description="Disordered" evidence="1">
    <location>
        <begin position="27"/>
        <end position="81"/>
    </location>
</feature>
<name>A0A9X9S4C7_METOG</name>
<reference evidence="2" key="1">
    <citation type="submission" date="2022-11" db="EMBL/GenBank/DDBJ databases">
        <title>Complete genome sequence of Methanogenium organophilum DSM 3596.</title>
        <authorList>
            <person name="Chen S.-C."/>
            <person name="Lai S.-J."/>
            <person name="You Y.-T."/>
        </authorList>
    </citation>
    <scope>NUCLEOTIDE SEQUENCE</scope>
    <source>
        <strain evidence="2">DSM 3596</strain>
    </source>
</reference>
<gene>
    <name evidence="2" type="ORF">OU421_02530</name>
</gene>
<proteinExistence type="predicted"/>
<evidence type="ECO:0000313" key="3">
    <source>
        <dbReference type="Proteomes" id="UP001163096"/>
    </source>
</evidence>
<keyword evidence="3" id="KW-1185">Reference proteome</keyword>
<feature type="compositionally biased region" description="Low complexity" evidence="1">
    <location>
        <begin position="27"/>
        <end position="37"/>
    </location>
</feature>
<sequence length="143" mass="15129">MDKSKKMIIVVAGLVVLCIYAAGCTTTETAGGETPTPVAETGSAAPFPDEEMPDDAPVMNTMENGSVRDDMPPDGTPEMDSEHALEMLQMLQENGVDTTEAELALENGDMDTVLAFLQENMAADMPEGGGPRERPDGEPPAEQ</sequence>
<dbReference type="Proteomes" id="UP001163096">
    <property type="component" value="Chromosome"/>
</dbReference>
<organism evidence="2 3">
    <name type="scientific">Methanogenium organophilum</name>
    <dbReference type="NCBI Taxonomy" id="2199"/>
    <lineage>
        <taxon>Archaea</taxon>
        <taxon>Methanobacteriati</taxon>
        <taxon>Methanobacteriota</taxon>
        <taxon>Stenosarchaea group</taxon>
        <taxon>Methanomicrobia</taxon>
        <taxon>Methanomicrobiales</taxon>
        <taxon>Methanomicrobiaceae</taxon>
        <taxon>Methanogenium</taxon>
    </lineage>
</organism>
<feature type="region of interest" description="Disordered" evidence="1">
    <location>
        <begin position="121"/>
        <end position="143"/>
    </location>
</feature>
<accession>A0A9X9S4C7</accession>
<dbReference type="RefSeq" id="WP_268187038.1">
    <property type="nucleotide sequence ID" value="NZ_CP113361.1"/>
</dbReference>
<dbReference type="GeneID" id="76833942"/>
<dbReference type="EMBL" id="CP113361">
    <property type="protein sequence ID" value="WAI01769.1"/>
    <property type="molecule type" value="Genomic_DNA"/>
</dbReference>
<evidence type="ECO:0000256" key="1">
    <source>
        <dbReference type="SAM" id="MobiDB-lite"/>
    </source>
</evidence>